<reference evidence="7" key="1">
    <citation type="submission" date="2021-01" db="EMBL/GenBank/DDBJ databases">
        <authorList>
            <consortium name="Genoscope - CEA"/>
            <person name="William W."/>
        </authorList>
    </citation>
    <scope>NUCLEOTIDE SEQUENCE</scope>
</reference>
<comment type="similarity">
    <text evidence="2">Belongs to the OXR1 family.</text>
</comment>
<dbReference type="EMBL" id="CAJJDN010000138">
    <property type="protein sequence ID" value="CAD8122373.1"/>
    <property type="molecule type" value="Genomic_DNA"/>
</dbReference>
<evidence type="ECO:0000256" key="5">
    <source>
        <dbReference type="SAM" id="MobiDB-lite"/>
    </source>
</evidence>
<evidence type="ECO:0000313" key="8">
    <source>
        <dbReference type="Proteomes" id="UP000692954"/>
    </source>
</evidence>
<evidence type="ECO:0000259" key="6">
    <source>
        <dbReference type="PROSITE" id="PS51886"/>
    </source>
</evidence>
<keyword evidence="8" id="KW-1185">Reference proteome</keyword>
<dbReference type="OrthoDB" id="291354at2759"/>
<evidence type="ECO:0000256" key="4">
    <source>
        <dbReference type="ARBA" id="ARBA00040604"/>
    </source>
</evidence>
<dbReference type="Proteomes" id="UP000692954">
    <property type="component" value="Unassembled WGS sequence"/>
</dbReference>
<dbReference type="PANTHER" id="PTHR23354:SF62">
    <property type="entry name" value="MUSTARD, ISOFORM V"/>
    <property type="match status" value="1"/>
</dbReference>
<proteinExistence type="inferred from homology"/>
<name>A0A8S1R4S5_9CILI</name>
<comment type="subcellular location">
    <subcellularLocation>
        <location evidence="1">Mitochondrion</location>
    </subcellularLocation>
</comment>
<accession>A0A8S1R4S5</accession>
<organism evidence="7 8">
    <name type="scientific">Paramecium sonneborni</name>
    <dbReference type="NCBI Taxonomy" id="65129"/>
    <lineage>
        <taxon>Eukaryota</taxon>
        <taxon>Sar</taxon>
        <taxon>Alveolata</taxon>
        <taxon>Ciliophora</taxon>
        <taxon>Intramacronucleata</taxon>
        <taxon>Oligohymenophorea</taxon>
        <taxon>Peniculida</taxon>
        <taxon>Parameciidae</taxon>
        <taxon>Paramecium</taxon>
    </lineage>
</organism>
<dbReference type="Pfam" id="PF07534">
    <property type="entry name" value="TLD"/>
    <property type="match status" value="1"/>
</dbReference>
<evidence type="ECO:0000313" key="7">
    <source>
        <dbReference type="EMBL" id="CAD8122373.1"/>
    </source>
</evidence>
<dbReference type="SMART" id="SM00584">
    <property type="entry name" value="TLDc"/>
    <property type="match status" value="1"/>
</dbReference>
<dbReference type="PROSITE" id="PS51886">
    <property type="entry name" value="TLDC"/>
    <property type="match status" value="1"/>
</dbReference>
<dbReference type="PANTHER" id="PTHR23354">
    <property type="entry name" value="NUCLEOLAR PROTEIN 7/ESTROGEN RECEPTOR COACTIVATOR-RELATED"/>
    <property type="match status" value="1"/>
</dbReference>
<feature type="region of interest" description="Disordered" evidence="5">
    <location>
        <begin position="549"/>
        <end position="573"/>
    </location>
</feature>
<evidence type="ECO:0000256" key="3">
    <source>
        <dbReference type="ARBA" id="ARBA00023128"/>
    </source>
</evidence>
<sequence>MGNCVTNRTKIQTNLEKPQKMYIHQAFVRQTLTNPESRKQMLLFEDNFIEMFDESPIFGQSMYWFLLGLQNNEQKGIEYETMLPISEVFILGKSENEILRLPNRVSLIVLIIISFGNLNIKDAIKQFASLEITYLQTAKCMQVFINMMLRKQNLNEQPIKAFVDAIFSKVNGNVPILQLIKFFDNYLTQLEEIVEDYYYNKFLGEQKLFRIPQLQHPSHIINQEWIAFMYLSFMQKDCNKLELLYSSNVHERNFELLSHLLIDSQSSVLFLIQCNEGNRKYIFGAYTNFEWKDDAQPSGSKEDCIFQMFPQFKVYKTKNDKFTRSQCTYLNSKNSELKQGIGFGGELAKEFRIFINQDLLSIQCKNHDKTYESGELMPLKQAKVSILEVWTIQYIQGTTQFKDLIYQKIDEQIELEEFENPLVHLDEDISSYRSGDYPSHSGSINQLKEKDSCDWDGESQNGFEEEIIIRGDGFEEVKKNEQGFEVIPLNETNISKKSTKIQNQEQLNQLPENHDNQFEEVLIKKSESMDSSALQMVYNVVSGTFGQVESDDNWNGDNSDWKGNGSISSKQSRVQLSKDLATITEDLKESTNTQY</sequence>
<protein>
    <recommendedName>
        <fullName evidence="4">Oxidation resistance protein 1</fullName>
    </recommendedName>
</protein>
<evidence type="ECO:0000256" key="2">
    <source>
        <dbReference type="ARBA" id="ARBA00009540"/>
    </source>
</evidence>
<dbReference type="GO" id="GO:0005739">
    <property type="term" value="C:mitochondrion"/>
    <property type="evidence" value="ECO:0007669"/>
    <property type="project" value="UniProtKB-SubCell"/>
</dbReference>
<evidence type="ECO:0000256" key="1">
    <source>
        <dbReference type="ARBA" id="ARBA00004173"/>
    </source>
</evidence>
<feature type="domain" description="TLDc" evidence="6">
    <location>
        <begin position="219"/>
        <end position="393"/>
    </location>
</feature>
<keyword evidence="3" id="KW-0496">Mitochondrion</keyword>
<dbReference type="InterPro" id="IPR006571">
    <property type="entry name" value="TLDc_dom"/>
</dbReference>
<comment type="caution">
    <text evidence="7">The sequence shown here is derived from an EMBL/GenBank/DDBJ whole genome shotgun (WGS) entry which is preliminary data.</text>
</comment>
<dbReference type="AlphaFoldDB" id="A0A8S1R4S5"/>
<feature type="compositionally biased region" description="Low complexity" evidence="5">
    <location>
        <begin position="555"/>
        <end position="566"/>
    </location>
</feature>
<gene>
    <name evidence="7" type="ORF">PSON_ATCC_30995.1.T1380044</name>
</gene>